<dbReference type="PANTHER" id="PTHR48063">
    <property type="entry name" value="LRR RECEPTOR-LIKE KINASE"/>
    <property type="match status" value="1"/>
</dbReference>
<dbReference type="Pfam" id="PF23598">
    <property type="entry name" value="LRR_14"/>
    <property type="match status" value="1"/>
</dbReference>
<dbReference type="SMART" id="SM00365">
    <property type="entry name" value="LRR_SD22"/>
    <property type="match status" value="4"/>
</dbReference>
<organism evidence="15 16">
    <name type="scientific">Rhamnella rubrinervis</name>
    <dbReference type="NCBI Taxonomy" id="2594499"/>
    <lineage>
        <taxon>Eukaryota</taxon>
        <taxon>Viridiplantae</taxon>
        <taxon>Streptophyta</taxon>
        <taxon>Embryophyta</taxon>
        <taxon>Tracheophyta</taxon>
        <taxon>Spermatophyta</taxon>
        <taxon>Magnoliopsida</taxon>
        <taxon>eudicotyledons</taxon>
        <taxon>Gunneridae</taxon>
        <taxon>Pentapetalae</taxon>
        <taxon>rosids</taxon>
        <taxon>fabids</taxon>
        <taxon>Rosales</taxon>
        <taxon>Rhamnaceae</taxon>
        <taxon>rhamnoid group</taxon>
        <taxon>Rhamneae</taxon>
        <taxon>Rhamnella</taxon>
    </lineage>
</organism>
<evidence type="ECO:0000259" key="13">
    <source>
        <dbReference type="Pfam" id="PF08263"/>
    </source>
</evidence>
<dbReference type="OrthoDB" id="1600340at2759"/>
<feature type="transmembrane region" description="Helical" evidence="12">
    <location>
        <begin position="7"/>
        <end position="25"/>
    </location>
</feature>
<evidence type="ECO:0000256" key="8">
    <source>
        <dbReference type="ARBA" id="ARBA00022989"/>
    </source>
</evidence>
<dbReference type="InterPro" id="IPR046956">
    <property type="entry name" value="RLP23-like"/>
</dbReference>
<keyword evidence="9 12" id="KW-0472">Membrane</keyword>
<dbReference type="Pfam" id="PF08263">
    <property type="entry name" value="LRRNT_2"/>
    <property type="match status" value="1"/>
</dbReference>
<sequence>MDDSRNVFFVFLLITIVMAISAISFCNGNMEVLCKESERRALLSFKQDLKDPMNRLSSWVSGEGDCCSWAGVGCDNLTSHVFELRLGNPEGYSRYKLGGKISPSLLNLNYLNYLDLSNNDFEGIPIPSFIGSLKSLVNLDLSQAGFGGVIPHQLGNLSNLRYLSFENSYERLLKVENFQWISSFTSLKFLDMSGVNLSKAYDWVQVLNTLPSLAELRLLFCDLGHVSYDLPLVNFTSLSIFDASGNQQFGLPKWLFGLRNLNALYLQGVSLEGPIPFGLANMTRLKILDLSTNYLNSTIPQWFGTLHHLEILHLRANELEGNIPSVIGNLTSLISLNLTRNQLEGKIPESLGNLCKLRRLQLRHNKFSGSVSEILEILSGCSADSLEELSFRHNQLSESFGQLVKLESLFISHNSLKGMVHEVHFANLTRLKYLHASGNSLTLNTTTNWLPPFQLDSLILNSWHLGPKFPMWIRRQQHLFHLEISNTGISVVSSNIETVDFSNNSFSGSLSHFFCDKIDQEQNSFVQQIYLFLGNNLLSGSIPKCWTKWKTLSVLYLENNNLVGVIPSSMGNLTDLWALNLRNNSLTGELPLFVRYNTNLMTLDLSGNKLIGKIPNWMGTSLLGLKVLNLRSNNFEGNIPLQICDLVNLQVLDLARNNLSGTIPRCFDNLSAMKTTPALPSIYPYETEEFYMMPDAEVCWNIYMWS</sequence>
<dbReference type="Pfam" id="PF00560">
    <property type="entry name" value="LRR_1"/>
    <property type="match status" value="3"/>
</dbReference>
<comment type="similarity">
    <text evidence="2">Belongs to the RLP family.</text>
</comment>
<dbReference type="FunFam" id="3.80.10.10:FF:000041">
    <property type="entry name" value="LRR receptor-like serine/threonine-protein kinase ERECTA"/>
    <property type="match status" value="1"/>
</dbReference>
<evidence type="ECO:0000256" key="9">
    <source>
        <dbReference type="ARBA" id="ARBA00023136"/>
    </source>
</evidence>
<keyword evidence="11" id="KW-0325">Glycoprotein</keyword>
<feature type="domain" description="Leucine-rich repeat-containing N-terminal plant-type" evidence="13">
    <location>
        <begin position="37"/>
        <end position="75"/>
    </location>
</feature>
<dbReference type="Pfam" id="PF13855">
    <property type="entry name" value="LRR_8"/>
    <property type="match status" value="1"/>
</dbReference>
<dbReference type="InterPro" id="IPR001611">
    <property type="entry name" value="Leu-rich_rpt"/>
</dbReference>
<comment type="subcellular location">
    <subcellularLocation>
        <location evidence="1">Cell membrane</location>
        <topology evidence="1">Single-pass type I membrane protein</topology>
    </subcellularLocation>
</comment>
<dbReference type="Proteomes" id="UP000796880">
    <property type="component" value="Unassembled WGS sequence"/>
</dbReference>
<comment type="caution">
    <text evidence="15">The sequence shown here is derived from an EMBL/GenBank/DDBJ whole genome shotgun (WGS) entry which is preliminary data.</text>
</comment>
<evidence type="ECO:0000259" key="14">
    <source>
        <dbReference type="Pfam" id="PF23598"/>
    </source>
</evidence>
<keyword evidence="10" id="KW-0675">Receptor</keyword>
<dbReference type="InterPro" id="IPR032675">
    <property type="entry name" value="LRR_dom_sf"/>
</dbReference>
<dbReference type="AlphaFoldDB" id="A0A8K0DRI9"/>
<keyword evidence="8 12" id="KW-1133">Transmembrane helix</keyword>
<evidence type="ECO:0000256" key="2">
    <source>
        <dbReference type="ARBA" id="ARBA00009592"/>
    </source>
</evidence>
<evidence type="ECO:0000313" key="15">
    <source>
        <dbReference type="EMBL" id="KAF3433853.1"/>
    </source>
</evidence>
<dbReference type="Gene3D" id="3.80.10.10">
    <property type="entry name" value="Ribonuclease Inhibitor"/>
    <property type="match status" value="3"/>
</dbReference>
<dbReference type="SUPFAM" id="SSF52058">
    <property type="entry name" value="L domain-like"/>
    <property type="match status" value="2"/>
</dbReference>
<keyword evidence="6" id="KW-0732">Signal</keyword>
<accession>A0A8K0DRI9</accession>
<name>A0A8K0DRI9_9ROSA</name>
<evidence type="ECO:0000313" key="16">
    <source>
        <dbReference type="Proteomes" id="UP000796880"/>
    </source>
</evidence>
<keyword evidence="5 12" id="KW-0812">Transmembrane</keyword>
<dbReference type="FunFam" id="3.80.10.10:FF:000221">
    <property type="entry name" value="Leucine-rich repeat receptor-like protein kinase PXL1"/>
    <property type="match status" value="1"/>
</dbReference>
<feature type="domain" description="Disease resistance R13L4/SHOC-2-like LRR" evidence="14">
    <location>
        <begin position="285"/>
        <end position="485"/>
    </location>
</feature>
<keyword evidence="7" id="KW-0677">Repeat</keyword>
<keyword evidence="3" id="KW-1003">Cell membrane</keyword>
<dbReference type="InterPro" id="IPR055414">
    <property type="entry name" value="LRR_R13L4/SHOC2-like"/>
</dbReference>
<evidence type="ECO:0008006" key="17">
    <source>
        <dbReference type="Google" id="ProtNLM"/>
    </source>
</evidence>
<evidence type="ECO:0000256" key="11">
    <source>
        <dbReference type="ARBA" id="ARBA00023180"/>
    </source>
</evidence>
<proteinExistence type="inferred from homology"/>
<dbReference type="EMBL" id="VOIH02000011">
    <property type="protein sequence ID" value="KAF3433853.1"/>
    <property type="molecule type" value="Genomic_DNA"/>
</dbReference>
<protein>
    <recommendedName>
        <fullName evidence="17">Leucine-rich repeat-containing N-terminal plant-type domain-containing protein</fullName>
    </recommendedName>
</protein>
<dbReference type="GO" id="GO:0005886">
    <property type="term" value="C:plasma membrane"/>
    <property type="evidence" value="ECO:0007669"/>
    <property type="project" value="UniProtKB-SubCell"/>
</dbReference>
<evidence type="ECO:0000256" key="5">
    <source>
        <dbReference type="ARBA" id="ARBA00022692"/>
    </source>
</evidence>
<evidence type="ECO:0000256" key="3">
    <source>
        <dbReference type="ARBA" id="ARBA00022475"/>
    </source>
</evidence>
<evidence type="ECO:0000256" key="1">
    <source>
        <dbReference type="ARBA" id="ARBA00004251"/>
    </source>
</evidence>
<evidence type="ECO:0000256" key="4">
    <source>
        <dbReference type="ARBA" id="ARBA00022614"/>
    </source>
</evidence>
<evidence type="ECO:0000256" key="10">
    <source>
        <dbReference type="ARBA" id="ARBA00023170"/>
    </source>
</evidence>
<gene>
    <name evidence="15" type="ORF">FNV43_RR24956</name>
</gene>
<dbReference type="PANTHER" id="PTHR48063:SF98">
    <property type="entry name" value="LRR RECEPTOR-LIKE SERINE_THREONINE-PROTEIN KINASE FLS2"/>
    <property type="match status" value="1"/>
</dbReference>
<evidence type="ECO:0000256" key="7">
    <source>
        <dbReference type="ARBA" id="ARBA00022737"/>
    </source>
</evidence>
<dbReference type="SMART" id="SM00369">
    <property type="entry name" value="LRR_TYP"/>
    <property type="match status" value="5"/>
</dbReference>
<evidence type="ECO:0000256" key="6">
    <source>
        <dbReference type="ARBA" id="ARBA00022729"/>
    </source>
</evidence>
<dbReference type="InterPro" id="IPR013210">
    <property type="entry name" value="LRR_N_plant-typ"/>
</dbReference>
<reference evidence="15" key="1">
    <citation type="submission" date="2020-03" db="EMBL/GenBank/DDBJ databases">
        <title>A high-quality chromosome-level genome assembly of a woody plant with both climbing and erect habits, Rhamnella rubrinervis.</title>
        <authorList>
            <person name="Lu Z."/>
            <person name="Yang Y."/>
            <person name="Zhu X."/>
            <person name="Sun Y."/>
        </authorList>
    </citation>
    <scope>NUCLEOTIDE SEQUENCE</scope>
    <source>
        <strain evidence="15">BYM</strain>
        <tissue evidence="15">Leaf</tissue>
    </source>
</reference>
<keyword evidence="16" id="KW-1185">Reference proteome</keyword>
<keyword evidence="4" id="KW-0433">Leucine-rich repeat</keyword>
<dbReference type="InterPro" id="IPR003591">
    <property type="entry name" value="Leu-rich_rpt_typical-subtyp"/>
</dbReference>
<evidence type="ECO:0000256" key="12">
    <source>
        <dbReference type="SAM" id="Phobius"/>
    </source>
</evidence>